<proteinExistence type="predicted"/>
<dbReference type="STRING" id="75379.Tint_1142"/>
<dbReference type="HOGENOM" id="CLU_949767_0_0_4"/>
<dbReference type="AlphaFoldDB" id="D5WZW6"/>
<dbReference type="KEGG" id="tin:Tint_1142"/>
<reference evidence="1" key="1">
    <citation type="submission" date="2010-04" db="EMBL/GenBank/DDBJ databases">
        <title>Complete sequence of Thiomonas intermedia K12.</title>
        <authorList>
            <consortium name="US DOE Joint Genome Institute"/>
            <person name="Lucas S."/>
            <person name="Copeland A."/>
            <person name="Lapidus A."/>
            <person name="Cheng J.-F."/>
            <person name="Bruce D."/>
            <person name="Goodwin L."/>
            <person name="Pitluck S."/>
            <person name="Davenport K."/>
            <person name="Detter J.C."/>
            <person name="Han C."/>
            <person name="Tapia R."/>
            <person name="Land M."/>
            <person name="Hauser L."/>
            <person name="Kyrpides N."/>
            <person name="Ovchinnikova G."/>
            <person name="Kerfeld C.A."/>
            <person name="Cannon G.C."/>
            <person name="Heinhorst S."/>
            <person name="Woyke T."/>
        </authorList>
    </citation>
    <scope>NUCLEOTIDE SEQUENCE [LARGE SCALE GENOMIC DNA]</scope>
    <source>
        <strain evidence="1">K12</strain>
    </source>
</reference>
<dbReference type="eggNOG" id="ENOG502ZPBG">
    <property type="taxonomic scope" value="Bacteria"/>
</dbReference>
<dbReference type="EMBL" id="CP002021">
    <property type="protein sequence ID" value="ADG30532.1"/>
    <property type="molecule type" value="Genomic_DNA"/>
</dbReference>
<name>D5WZW6_THIK1</name>
<evidence type="ECO:0000313" key="1">
    <source>
        <dbReference type="EMBL" id="ADG30532.1"/>
    </source>
</evidence>
<accession>D5WZW6</accession>
<sequence length="293" mass="32444">MTKQNKPDEQSDALPPGAITTMREWGWTEARIEAERQAAERIRAAGGFQNWVAMCEAARIASEARGYTVQPENFKGVRRFETEAERLADIAQDELHASTPQLWAWYMSAELRERNPGMDYAAQGAAEVQILRTFGAHADTLPLRQMPSGLQWPKGEPLPPKWREGLYMAKAELRAWAKEHAPDLLGSALLAEPKSAPAAEAATIAGPGTMHHSTKGKRAQPLSAEIEAAKREATNPDDAYSVYAVLQRLADERKAPFLGFVQGEGCKYQTPDGVEFFTLAALRKRMNRAAKTR</sequence>
<organism evidence="1">
    <name type="scientific">Thiomonas intermedia (strain K12)</name>
    <name type="common">Thiobacillus intermedius</name>
    <dbReference type="NCBI Taxonomy" id="75379"/>
    <lineage>
        <taxon>Bacteria</taxon>
        <taxon>Pseudomonadati</taxon>
        <taxon>Pseudomonadota</taxon>
        <taxon>Betaproteobacteria</taxon>
        <taxon>Burkholderiales</taxon>
        <taxon>Thiomonas</taxon>
    </lineage>
</organism>
<gene>
    <name evidence="1" type="ordered locus">Tint_1142</name>
</gene>
<protein>
    <submittedName>
        <fullName evidence="1">Uncharacterized protein</fullName>
    </submittedName>
</protein>